<evidence type="ECO:0000256" key="2">
    <source>
        <dbReference type="ARBA" id="ARBA00022729"/>
    </source>
</evidence>
<dbReference type="SUPFAM" id="SSF111384">
    <property type="entry name" value="OmpH-like"/>
    <property type="match status" value="1"/>
</dbReference>
<proteinExistence type="inferred from homology"/>
<dbReference type="RefSeq" id="WP_094570108.1">
    <property type="nucleotide sequence ID" value="NZ_CP022743.1"/>
</dbReference>
<dbReference type="PANTHER" id="PTHR35089:SF1">
    <property type="entry name" value="CHAPERONE PROTEIN SKP"/>
    <property type="match status" value="1"/>
</dbReference>
<dbReference type="SMART" id="SM00935">
    <property type="entry name" value="OmpH"/>
    <property type="match status" value="1"/>
</dbReference>
<name>A0A223NUX8_9SPHI</name>
<dbReference type="Pfam" id="PF03938">
    <property type="entry name" value="OmpH"/>
    <property type="match status" value="1"/>
</dbReference>
<evidence type="ECO:0000313" key="4">
    <source>
        <dbReference type="EMBL" id="ASU33683.1"/>
    </source>
</evidence>
<feature type="chain" id="PRO_5013075810" evidence="3">
    <location>
        <begin position="26"/>
        <end position="198"/>
    </location>
</feature>
<dbReference type="Gene3D" id="3.30.910.20">
    <property type="entry name" value="Skp domain"/>
    <property type="match status" value="1"/>
</dbReference>
<dbReference type="AlphaFoldDB" id="A0A223NUX8"/>
<dbReference type="InterPro" id="IPR024930">
    <property type="entry name" value="Skp_dom_sf"/>
</dbReference>
<dbReference type="PROSITE" id="PS51257">
    <property type="entry name" value="PROKAR_LIPOPROTEIN"/>
    <property type="match status" value="1"/>
</dbReference>
<gene>
    <name evidence="4" type="ORF">MuYL_1787</name>
</gene>
<accession>A0A223NUX8</accession>
<dbReference type="EMBL" id="CP022743">
    <property type="protein sequence ID" value="ASU33683.1"/>
    <property type="molecule type" value="Genomic_DNA"/>
</dbReference>
<evidence type="ECO:0000256" key="1">
    <source>
        <dbReference type="ARBA" id="ARBA00009091"/>
    </source>
</evidence>
<dbReference type="KEGG" id="muc:MuYL_1787"/>
<evidence type="ECO:0000313" key="5">
    <source>
        <dbReference type="Proteomes" id="UP000215002"/>
    </source>
</evidence>
<reference evidence="4 5" key="1">
    <citation type="submission" date="2017-08" db="EMBL/GenBank/DDBJ databases">
        <title>Complete genome sequence of Mucilaginibacter sp. strain BJC16-A31.</title>
        <authorList>
            <consortium name="Henan University of Science and Technology"/>
            <person name="You X."/>
        </authorList>
    </citation>
    <scope>NUCLEOTIDE SEQUENCE [LARGE SCALE GENOMIC DNA]</scope>
    <source>
        <strain evidence="4 5">BJC16-A31</strain>
    </source>
</reference>
<dbReference type="InterPro" id="IPR005632">
    <property type="entry name" value="Chaperone_Skp"/>
</dbReference>
<comment type="similarity">
    <text evidence="1">Belongs to the Skp family.</text>
</comment>
<protein>
    <submittedName>
        <fullName evidence="4">Outer membrane chaperone Skp</fullName>
    </submittedName>
</protein>
<feature type="signal peptide" evidence="3">
    <location>
        <begin position="1"/>
        <end position="25"/>
    </location>
</feature>
<sequence>MKKTASIFTKITLGVLLAGSIAACNQNKPADKTAATPATTASDKPAIVYVNEDSVSLKYEYAKDMRKRLEDKGKSAQNDVGGRKQAFQREVVEYQKGANTLSADQRATTEQRLQRESQELQTYEQNAGAQLQSTQADESKKLYEKVYEFTKQYAKDNGYKMILTFQTGSTQLLYADKSLDITADYLKKLNEAYTKDKK</sequence>
<evidence type="ECO:0000256" key="3">
    <source>
        <dbReference type="SAM" id="SignalP"/>
    </source>
</evidence>
<dbReference type="GO" id="GO:0050821">
    <property type="term" value="P:protein stabilization"/>
    <property type="evidence" value="ECO:0007669"/>
    <property type="project" value="TreeGrafter"/>
</dbReference>
<dbReference type="PANTHER" id="PTHR35089">
    <property type="entry name" value="CHAPERONE PROTEIN SKP"/>
    <property type="match status" value="1"/>
</dbReference>
<dbReference type="GO" id="GO:0005829">
    <property type="term" value="C:cytosol"/>
    <property type="evidence" value="ECO:0007669"/>
    <property type="project" value="TreeGrafter"/>
</dbReference>
<dbReference type="Proteomes" id="UP000215002">
    <property type="component" value="Chromosome"/>
</dbReference>
<keyword evidence="5" id="KW-1185">Reference proteome</keyword>
<dbReference type="GO" id="GO:0051082">
    <property type="term" value="F:unfolded protein binding"/>
    <property type="evidence" value="ECO:0007669"/>
    <property type="project" value="InterPro"/>
</dbReference>
<keyword evidence="2 3" id="KW-0732">Signal</keyword>
<dbReference type="OrthoDB" id="1493259at2"/>
<organism evidence="4 5">
    <name type="scientific">Mucilaginibacter xinganensis</name>
    <dbReference type="NCBI Taxonomy" id="1234841"/>
    <lineage>
        <taxon>Bacteria</taxon>
        <taxon>Pseudomonadati</taxon>
        <taxon>Bacteroidota</taxon>
        <taxon>Sphingobacteriia</taxon>
        <taxon>Sphingobacteriales</taxon>
        <taxon>Sphingobacteriaceae</taxon>
        <taxon>Mucilaginibacter</taxon>
    </lineage>
</organism>